<feature type="compositionally biased region" description="Basic and acidic residues" evidence="1">
    <location>
        <begin position="1"/>
        <end position="13"/>
    </location>
</feature>
<accession>A0A9W8E2W8</accession>
<gene>
    <name evidence="2" type="ORF">IWQ62_003449</name>
</gene>
<comment type="caution">
    <text evidence="2">The sequence shown here is derived from an EMBL/GenBank/DDBJ whole genome shotgun (WGS) entry which is preliminary data.</text>
</comment>
<dbReference type="Proteomes" id="UP001150925">
    <property type="component" value="Unassembled WGS sequence"/>
</dbReference>
<keyword evidence="3" id="KW-1185">Reference proteome</keyword>
<reference evidence="2" key="1">
    <citation type="submission" date="2022-07" db="EMBL/GenBank/DDBJ databases">
        <title>Phylogenomic reconstructions and comparative analyses of Kickxellomycotina fungi.</title>
        <authorList>
            <person name="Reynolds N.K."/>
            <person name="Stajich J.E."/>
            <person name="Barry K."/>
            <person name="Grigoriev I.V."/>
            <person name="Crous P."/>
            <person name="Smith M.E."/>
        </authorList>
    </citation>
    <scope>NUCLEOTIDE SEQUENCE</scope>
    <source>
        <strain evidence="2">RSA 1196</strain>
    </source>
</reference>
<organism evidence="2 3">
    <name type="scientific">Dispira parvispora</name>
    <dbReference type="NCBI Taxonomy" id="1520584"/>
    <lineage>
        <taxon>Eukaryota</taxon>
        <taxon>Fungi</taxon>
        <taxon>Fungi incertae sedis</taxon>
        <taxon>Zoopagomycota</taxon>
        <taxon>Kickxellomycotina</taxon>
        <taxon>Dimargaritomycetes</taxon>
        <taxon>Dimargaritales</taxon>
        <taxon>Dimargaritaceae</taxon>
        <taxon>Dispira</taxon>
    </lineage>
</organism>
<dbReference type="AlphaFoldDB" id="A0A9W8E2W8"/>
<sequence length="447" mass="50966">MNPIRVKSEHRTYEGQSDPRLGRSTSPTRALRPGVLSPPRTPPKCKRERHPSPSPPPPNETLYFYNTKKKKKRRRPQSDCRFQADSCDKRPYSTGERIQRSPSPVQALDEDLPQHNLAYRDILQLFLQLWDPYPAIALSQVPSYYRDRYQAKLVFPYAKLTQALTYLVRGLVVEEVGEIKYVLPVARMSQLCRKQSGTPATYEPPVTLERLRKRVLTLVTPFPKDRNVLRKLYDKVYGSLEETLLVEGKEFYSTQEVVNYALDTADKNPQTGAYYEKYYEPLELNEWPLEEQRRISETSQLQSLTRVDPTVGTSVSRDNPPLQDERGSSRNQSPAQEQPSPAIQEETLLQSVISEWPPKNHPEPTHSSAIDPWALASSLCSDVSAAPLDLDDCGSTVADMLITHGLDDSDDYTIVDPPKSPRNTRPLSDEEISIIIHRLYKVIQAHT</sequence>
<feature type="region of interest" description="Disordered" evidence="1">
    <location>
        <begin position="298"/>
        <end position="343"/>
    </location>
</feature>
<evidence type="ECO:0000313" key="3">
    <source>
        <dbReference type="Proteomes" id="UP001150925"/>
    </source>
</evidence>
<proteinExistence type="predicted"/>
<protein>
    <submittedName>
        <fullName evidence="2">Uncharacterized protein</fullName>
    </submittedName>
</protein>
<feature type="region of interest" description="Disordered" evidence="1">
    <location>
        <begin position="1"/>
        <end position="103"/>
    </location>
</feature>
<feature type="compositionally biased region" description="Polar residues" evidence="1">
    <location>
        <begin position="298"/>
        <end position="317"/>
    </location>
</feature>
<feature type="region of interest" description="Disordered" evidence="1">
    <location>
        <begin position="407"/>
        <end position="426"/>
    </location>
</feature>
<feature type="compositionally biased region" description="Polar residues" evidence="1">
    <location>
        <begin position="329"/>
        <end position="343"/>
    </location>
</feature>
<dbReference type="EMBL" id="JANBPY010000928">
    <property type="protein sequence ID" value="KAJ1962688.1"/>
    <property type="molecule type" value="Genomic_DNA"/>
</dbReference>
<evidence type="ECO:0000313" key="2">
    <source>
        <dbReference type="EMBL" id="KAJ1962688.1"/>
    </source>
</evidence>
<dbReference type="OrthoDB" id="5638355at2759"/>
<evidence type="ECO:0000256" key="1">
    <source>
        <dbReference type="SAM" id="MobiDB-lite"/>
    </source>
</evidence>
<name>A0A9W8E2W8_9FUNG</name>